<dbReference type="Proteomes" id="UP000078348">
    <property type="component" value="Unassembled WGS sequence"/>
</dbReference>
<sequence>MDDSDVIEEEELHHRIDEAKKQFTANQSLFSMICDNVCRIRSNNISITASSLSKLFVYLSATTANTQFDIQAVVRQIRPLPSLQHYRTIKASIGLFGSLHSTVSSSSSIEAFHSWERDESEPVLQTKPWHSDDPVNPEAPHNALACFALLRPLYGVVREHSEEVQPEMIRSVSSLLLAGSTEAVAKEKERVKAYMTTRVREVHVVQMLLSVLLFSQAPSLGPASVRACQELVDAVDFGNPILPRETKETLLLLLRS</sequence>
<keyword evidence="2" id="KW-1185">Reference proteome</keyword>
<comment type="caution">
    <text evidence="1">The sequence shown here is derived from an EMBL/GenBank/DDBJ whole genome shotgun (WGS) entry which is preliminary data.</text>
</comment>
<dbReference type="EMBL" id="LXWW01000255">
    <property type="protein sequence ID" value="OAO14343.1"/>
    <property type="molecule type" value="Genomic_DNA"/>
</dbReference>
<dbReference type="AlphaFoldDB" id="A0A196SBE7"/>
<evidence type="ECO:0000313" key="1">
    <source>
        <dbReference type="EMBL" id="OAO14343.1"/>
    </source>
</evidence>
<organism evidence="1 2">
    <name type="scientific">Blastocystis sp. subtype 1 (strain ATCC 50177 / NandII)</name>
    <dbReference type="NCBI Taxonomy" id="478820"/>
    <lineage>
        <taxon>Eukaryota</taxon>
        <taxon>Sar</taxon>
        <taxon>Stramenopiles</taxon>
        <taxon>Bigyra</taxon>
        <taxon>Opalozoa</taxon>
        <taxon>Opalinata</taxon>
        <taxon>Blastocystidae</taxon>
        <taxon>Blastocystis</taxon>
    </lineage>
</organism>
<protein>
    <submittedName>
        <fullName evidence="1">Uncharacterized protein</fullName>
    </submittedName>
</protein>
<gene>
    <name evidence="1" type="ORF">AV274_3933</name>
</gene>
<proteinExistence type="predicted"/>
<reference evidence="1 2" key="1">
    <citation type="submission" date="2016-05" db="EMBL/GenBank/DDBJ databases">
        <title>Nuclear genome of Blastocystis sp. subtype 1 NandII.</title>
        <authorList>
            <person name="Gentekaki E."/>
            <person name="Curtis B."/>
            <person name="Stairs C."/>
            <person name="Eme L."/>
            <person name="Herman E."/>
            <person name="Klimes V."/>
            <person name="Arias M.C."/>
            <person name="Elias M."/>
            <person name="Hilliou F."/>
            <person name="Klute M."/>
            <person name="Malik S.-B."/>
            <person name="Pightling A."/>
            <person name="Rachubinski R."/>
            <person name="Salas D."/>
            <person name="Schlacht A."/>
            <person name="Suga H."/>
            <person name="Archibald J."/>
            <person name="Ball S.G."/>
            <person name="Clark G."/>
            <person name="Dacks J."/>
            <person name="Van Der Giezen M."/>
            <person name="Tsaousis A."/>
            <person name="Roger A."/>
        </authorList>
    </citation>
    <scope>NUCLEOTIDE SEQUENCE [LARGE SCALE GENOMIC DNA]</scope>
    <source>
        <strain evidence="2">ATCC 50177 / NandII</strain>
    </source>
</reference>
<accession>A0A196SBE7</accession>
<evidence type="ECO:0000313" key="2">
    <source>
        <dbReference type="Proteomes" id="UP000078348"/>
    </source>
</evidence>
<name>A0A196SBE7_BLAHN</name>